<protein>
    <submittedName>
        <fullName evidence="2">Uncharacterized protein</fullName>
    </submittedName>
</protein>
<evidence type="ECO:0000256" key="1">
    <source>
        <dbReference type="SAM" id="MobiDB-lite"/>
    </source>
</evidence>
<reference evidence="2" key="1">
    <citation type="submission" date="2022-11" db="EMBL/GenBank/DDBJ databases">
        <authorList>
            <person name="Morgan W.R."/>
            <person name="Tartar A."/>
        </authorList>
    </citation>
    <scope>NUCLEOTIDE SEQUENCE</scope>
    <source>
        <strain evidence="2">ARSEF 373</strain>
    </source>
</reference>
<dbReference type="Proteomes" id="UP001146120">
    <property type="component" value="Unassembled WGS sequence"/>
</dbReference>
<accession>A0AAV2YVN5</accession>
<reference evidence="2" key="2">
    <citation type="journal article" date="2023" name="Microbiol Resour">
        <title>Decontamination and Annotation of the Draft Genome Sequence of the Oomycete Lagenidium giganteum ARSEF 373.</title>
        <authorList>
            <person name="Morgan W.R."/>
            <person name="Tartar A."/>
        </authorList>
    </citation>
    <scope>NUCLEOTIDE SEQUENCE</scope>
    <source>
        <strain evidence="2">ARSEF 373</strain>
    </source>
</reference>
<gene>
    <name evidence="2" type="ORF">N0F65_009951</name>
</gene>
<feature type="compositionally biased region" description="Basic and acidic residues" evidence="1">
    <location>
        <begin position="191"/>
        <end position="220"/>
    </location>
</feature>
<dbReference type="EMBL" id="DAKRPA010000134">
    <property type="protein sequence ID" value="DAZ97468.1"/>
    <property type="molecule type" value="Genomic_DNA"/>
</dbReference>
<evidence type="ECO:0000313" key="2">
    <source>
        <dbReference type="EMBL" id="DAZ97468.1"/>
    </source>
</evidence>
<name>A0AAV2YVN5_9STRA</name>
<feature type="region of interest" description="Disordered" evidence="1">
    <location>
        <begin position="143"/>
        <end position="227"/>
    </location>
</feature>
<sequence>MSCITLKSSVRRIDESNKEHYVTYRIRTDAQDPNDVVTVHILHFDFGNGEEWLTWRKQFDEQDPTVPRETPKPFDMTIEQYLVRLHQINDMIRLLPPQRIEVELREIVEANVPTAWQKKYDESGQDYEALDELVAYFRQLEEAENQQQQRDRHRNQPKDRGASNSDSNRSSNRPGQQGKKKSAPSGSNKQKWCEPHKTHSHDSAECRERARATEKSHFIDIDIEETC</sequence>
<evidence type="ECO:0000313" key="3">
    <source>
        <dbReference type="Proteomes" id="UP001146120"/>
    </source>
</evidence>
<comment type="caution">
    <text evidence="2">The sequence shown here is derived from an EMBL/GenBank/DDBJ whole genome shotgun (WGS) entry which is preliminary data.</text>
</comment>
<feature type="compositionally biased region" description="Low complexity" evidence="1">
    <location>
        <begin position="163"/>
        <end position="173"/>
    </location>
</feature>
<dbReference type="AlphaFoldDB" id="A0AAV2YVN5"/>
<proteinExistence type="predicted"/>
<organism evidence="2 3">
    <name type="scientific">Lagenidium giganteum</name>
    <dbReference type="NCBI Taxonomy" id="4803"/>
    <lineage>
        <taxon>Eukaryota</taxon>
        <taxon>Sar</taxon>
        <taxon>Stramenopiles</taxon>
        <taxon>Oomycota</taxon>
        <taxon>Peronosporomycetes</taxon>
        <taxon>Pythiales</taxon>
        <taxon>Pythiaceae</taxon>
    </lineage>
</organism>
<keyword evidence="3" id="KW-1185">Reference proteome</keyword>